<name>A0ACB7CBP9_9ASCO</name>
<gene>
    <name evidence="1" type="ORF">PORY_001585</name>
</gene>
<sequence length="169" mass="19357">QNSINFEMNIFRDHIETLQSIHKERFINLRSFKEFLDFRRLAWPRDIIDVQQRMRYNLSRFSSNYTICFGLIVLYFLLTNPLLLFVLLFVTGGFFCINRLNGQNLHIGSFHLTPSQLYTTLLIIAIPLGFLASPISTVLSIIGASSVIIIGHSILLEPLVTCTFEDGDA</sequence>
<feature type="non-terminal residue" evidence="1">
    <location>
        <position position="1"/>
    </location>
</feature>
<keyword evidence="2" id="KW-1185">Reference proteome</keyword>
<accession>A0ACB7CBP9</accession>
<evidence type="ECO:0000313" key="1">
    <source>
        <dbReference type="EMBL" id="KAG4304910.1"/>
    </source>
</evidence>
<reference evidence="1 2" key="1">
    <citation type="journal article" date="2021" name="Commun. Biol.">
        <title>Genomic insights into the host specific adaptation of the Pneumocystis genus.</title>
        <authorList>
            <person name="Cisse O.H."/>
            <person name="Ma L."/>
            <person name="Dekker J.P."/>
            <person name="Khil P.P."/>
            <person name="Youn J.-H."/>
            <person name="Brenchley J.M."/>
            <person name="Blair R."/>
            <person name="Pahar B."/>
            <person name="Chabe M."/>
            <person name="Van Rompay K.K.A."/>
            <person name="Keesler R."/>
            <person name="Sukura A."/>
            <person name="Hirsch V."/>
            <person name="Kutty G."/>
            <person name="Liu Y."/>
            <person name="Peng L."/>
            <person name="Chen J."/>
            <person name="Song J."/>
            <person name="Weissenbacher-Lang C."/>
            <person name="Xu J."/>
            <person name="Upham N.S."/>
            <person name="Stajich J.E."/>
            <person name="Cuomo C.A."/>
            <person name="Cushion M.T."/>
            <person name="Kovacs J.A."/>
        </authorList>
    </citation>
    <scope>NUCLEOTIDE SEQUENCE [LARGE SCALE GENOMIC DNA]</scope>
    <source>
        <strain evidence="1 2">RABM</strain>
    </source>
</reference>
<dbReference type="EMBL" id="JABTEG010000005">
    <property type="protein sequence ID" value="KAG4304910.1"/>
    <property type="molecule type" value="Genomic_DNA"/>
</dbReference>
<comment type="caution">
    <text evidence="1">The sequence shown here is derived from an EMBL/GenBank/DDBJ whole genome shotgun (WGS) entry which is preliminary data.</text>
</comment>
<protein>
    <submittedName>
        <fullName evidence="1">Uncharacterized protein</fullName>
    </submittedName>
</protein>
<evidence type="ECO:0000313" key="2">
    <source>
        <dbReference type="Proteomes" id="UP000768646"/>
    </source>
</evidence>
<organism evidence="1 2">
    <name type="scientific">Pneumocystis oryctolagi</name>
    <dbReference type="NCBI Taxonomy" id="42067"/>
    <lineage>
        <taxon>Eukaryota</taxon>
        <taxon>Fungi</taxon>
        <taxon>Dikarya</taxon>
        <taxon>Ascomycota</taxon>
        <taxon>Taphrinomycotina</taxon>
        <taxon>Pneumocystomycetes</taxon>
        <taxon>Pneumocystaceae</taxon>
        <taxon>Pneumocystis</taxon>
    </lineage>
</organism>
<dbReference type="Proteomes" id="UP000768646">
    <property type="component" value="Unassembled WGS sequence"/>
</dbReference>
<proteinExistence type="predicted"/>